<accession>A0A1B6GRB4</accession>
<evidence type="ECO:0000259" key="1">
    <source>
        <dbReference type="Pfam" id="PF07919"/>
    </source>
</evidence>
<dbReference type="PANTHER" id="PTHR14374:SF0">
    <property type="entry name" value="TRAFFICKING PROTEIN PARTICLE COMPLEX SUBUNIT 11"/>
    <property type="match status" value="1"/>
</dbReference>
<dbReference type="GO" id="GO:0005737">
    <property type="term" value="C:cytoplasm"/>
    <property type="evidence" value="ECO:0007669"/>
    <property type="project" value="TreeGrafter"/>
</dbReference>
<protein>
    <recommendedName>
        <fullName evidence="4">Trafficking protein particle complex subunit 11</fullName>
    </recommendedName>
</protein>
<dbReference type="Pfam" id="PF11817">
    <property type="entry name" value="Foie-gras_1"/>
    <property type="match status" value="1"/>
</dbReference>
<sequence length="1099" mass="123734">MATLEDGLEFPPELCWLPQSLVGVAGLDTLNNAVHRIVWEALANSRRQDRSPVHFKLLGPVHEFPPMKPKRNSYEWYIPKGILKRNWMKKHLKEVPAVVAIFYDLDWDDPEWPEKKIECTSRVQSIRAALEGRHTRLGVVLIQHKAPVVAGEDVLAVDRAAALCAAADINPKCLFVLPHVDHLQGYVLRLENALYEMAQGYYQQEIRHIKSHREFLNKTTHQYLFVRHQYKMAFLNELKHDNRNSHVHYSTSYSNLLELRVNDTNSLEVKTVAGYINYKVCRLLFVLNQPRDAISQFRGFIENFRGRAGPPELIFQHHAWLAKQYCLFGELFEEAIRGGLPAVQTMHPGYYYELAARHAADRKAASLLLCQGVDRYPANDPLAGWDSLEFYGQRPWRAGNLSAQPPDPTREMEGFVALQYNERHHINHSAIIISLLGNAITQYKNYRCPRMRRHLAIQMADEYYCSKDYGKALTLLTHMLWDYRAERWDSLISSLLRKALSCAYLTASVREYIDLNLEASAHFPTEQLDRLFDNLLSIVQGCSPEPEEEEKQDVTAAKTLWVSKCANLSTVSHTVDMSSISTCVDCKARLVQESCTTVDIQVLVRCRFVKPVQFTRLSVCVNSPALSSEFAMCDSANDSPKLQFSPGEVKSFLCQITPDPADAGKEIQIGSILLELSSGKGVKIILRFTGNDSSKNSPLELRYFRCGSPADVQFEKFLPEVVLTLAHPVAQMDIKVRHEGPALQGSWHRLSVCLTNPEPGRISQIILHVTIKSSVEDPSVEQKTDMCETVAGGLMSLPLSLAVEDMEPGATVEKHFYMKPHSLTSRHLNIFVTYTSSKGEHCTQEVTETVDVSKALEVRFSFVSTHCEPVTKLYAREPFLLTPHIDCLSPSAITIQRTELQLANEVVLQQTTYQCQLAGATLREGEGGTCITCLVVRQSSEQPFSLGNFVIHWNREGGEMSTLVVAMPTVTVENCPLQLEMCVPAHGWVRTPLSVAYLVHNHTDSLLPVGLNMEPSEAFMFSGHKQMRVSLLPQSHQKFEYNLYPLLSGLVALPQLKLSIPSDVATPQLVTELIDRAIPSHVYIMPQAKSRTTAAPTPA</sequence>
<reference evidence="3" key="1">
    <citation type="submission" date="2015-11" db="EMBL/GenBank/DDBJ databases">
        <title>De novo transcriptome assembly of four potential Pierce s Disease insect vectors from Arizona vineyards.</title>
        <authorList>
            <person name="Tassone E.E."/>
        </authorList>
    </citation>
    <scope>NUCLEOTIDE SEQUENCE</scope>
</reference>
<feature type="domain" description="Gryzun putative trafficking through Golgi" evidence="1">
    <location>
        <begin position="950"/>
        <end position="1057"/>
    </location>
</feature>
<dbReference type="AlphaFoldDB" id="A0A1B6GRB4"/>
<dbReference type="PANTHER" id="PTHR14374">
    <property type="entry name" value="FOIE GRAS"/>
    <property type="match status" value="1"/>
</dbReference>
<dbReference type="EMBL" id="GECZ01004804">
    <property type="protein sequence ID" value="JAS64965.1"/>
    <property type="molecule type" value="Transcribed_RNA"/>
</dbReference>
<evidence type="ECO:0008006" key="4">
    <source>
        <dbReference type="Google" id="ProtNLM"/>
    </source>
</evidence>
<proteinExistence type="predicted"/>
<gene>
    <name evidence="3" type="ORF">g.32453</name>
</gene>
<dbReference type="InterPro" id="IPR012880">
    <property type="entry name" value="Gryzun"/>
</dbReference>
<dbReference type="Pfam" id="PF07919">
    <property type="entry name" value="Gryzun"/>
    <property type="match status" value="1"/>
</dbReference>
<evidence type="ECO:0000313" key="3">
    <source>
        <dbReference type="EMBL" id="JAS64965.1"/>
    </source>
</evidence>
<feature type="domain" description="Trafficking protein particle complex subunit 11" evidence="2">
    <location>
        <begin position="267"/>
        <end position="519"/>
    </location>
</feature>
<organism evidence="3">
    <name type="scientific">Cuerna arida</name>
    <dbReference type="NCBI Taxonomy" id="1464854"/>
    <lineage>
        <taxon>Eukaryota</taxon>
        <taxon>Metazoa</taxon>
        <taxon>Ecdysozoa</taxon>
        <taxon>Arthropoda</taxon>
        <taxon>Hexapoda</taxon>
        <taxon>Insecta</taxon>
        <taxon>Pterygota</taxon>
        <taxon>Neoptera</taxon>
        <taxon>Paraneoptera</taxon>
        <taxon>Hemiptera</taxon>
        <taxon>Auchenorrhyncha</taxon>
        <taxon>Membracoidea</taxon>
        <taxon>Cicadellidae</taxon>
        <taxon>Cicadellinae</taxon>
        <taxon>Proconiini</taxon>
        <taxon>Cuerna</taxon>
    </lineage>
</organism>
<name>A0A1B6GRB4_9HEMI</name>
<evidence type="ECO:0000259" key="2">
    <source>
        <dbReference type="Pfam" id="PF11817"/>
    </source>
</evidence>
<dbReference type="InterPro" id="IPR021773">
    <property type="entry name" value="TPC11"/>
</dbReference>